<evidence type="ECO:0000256" key="1">
    <source>
        <dbReference type="HAMAP-Rule" id="MF_00775"/>
    </source>
</evidence>
<sequence length="150" mass="15994">MSFAPALTFAFEIRARLSPTLRIGGGAEFTPIVGGTVDGPRLRGTVLPGGGDWSETRGQVCRLNARYLIQAEDGAVIDIVNRGYYHEGAGSPGQYDGALRVSEAGVYYRTSPVFRTDAAAHAWLARTVFVGLARDGAGEDEVVIRMYAVG</sequence>
<accession>A0ABN3CTZ2</accession>
<dbReference type="Proteomes" id="UP001499843">
    <property type="component" value="Unassembled WGS sequence"/>
</dbReference>
<dbReference type="RefSeq" id="WP_344487771.1">
    <property type="nucleotide sequence ID" value="NZ_BAAAQX010000029.1"/>
</dbReference>
<dbReference type="PANTHER" id="PTHR37315">
    <property type="entry name" value="UPF0311 PROTEIN BLR7842"/>
    <property type="match status" value="1"/>
</dbReference>
<gene>
    <name evidence="2" type="ORF">GCM10009850_083330</name>
</gene>
<name>A0ABN3CTZ2_9ACTN</name>
<comment type="similarity">
    <text evidence="1">Belongs to the UPF0311 family.</text>
</comment>
<comment type="caution">
    <text evidence="2">The sequence shown here is derived from an EMBL/GenBank/DDBJ whole genome shotgun (WGS) entry which is preliminary data.</text>
</comment>
<dbReference type="Pfam" id="PF11578">
    <property type="entry name" value="DUF3237"/>
    <property type="match status" value="1"/>
</dbReference>
<keyword evidence="3" id="KW-1185">Reference proteome</keyword>
<evidence type="ECO:0000313" key="2">
    <source>
        <dbReference type="EMBL" id="GAA2212871.1"/>
    </source>
</evidence>
<protein>
    <recommendedName>
        <fullName evidence="1">UPF0311 protein GCM10009850_083330</fullName>
    </recommendedName>
</protein>
<dbReference type="Gene3D" id="2.40.160.20">
    <property type="match status" value="1"/>
</dbReference>
<organism evidence="2 3">
    <name type="scientific">Nonomuraea monospora</name>
    <dbReference type="NCBI Taxonomy" id="568818"/>
    <lineage>
        <taxon>Bacteria</taxon>
        <taxon>Bacillati</taxon>
        <taxon>Actinomycetota</taxon>
        <taxon>Actinomycetes</taxon>
        <taxon>Streptosporangiales</taxon>
        <taxon>Streptosporangiaceae</taxon>
        <taxon>Nonomuraea</taxon>
    </lineage>
</organism>
<dbReference type="EMBL" id="BAAAQX010000029">
    <property type="protein sequence ID" value="GAA2212871.1"/>
    <property type="molecule type" value="Genomic_DNA"/>
</dbReference>
<proteinExistence type="inferred from homology"/>
<dbReference type="PANTHER" id="PTHR37315:SF1">
    <property type="entry name" value="UPF0311 PROTEIN BLR7842"/>
    <property type="match status" value="1"/>
</dbReference>
<dbReference type="HAMAP" id="MF_00775">
    <property type="entry name" value="UPF0311"/>
    <property type="match status" value="1"/>
</dbReference>
<reference evidence="2 3" key="1">
    <citation type="journal article" date="2019" name="Int. J. Syst. Evol. Microbiol.">
        <title>The Global Catalogue of Microorganisms (GCM) 10K type strain sequencing project: providing services to taxonomists for standard genome sequencing and annotation.</title>
        <authorList>
            <consortium name="The Broad Institute Genomics Platform"/>
            <consortium name="The Broad Institute Genome Sequencing Center for Infectious Disease"/>
            <person name="Wu L."/>
            <person name="Ma J."/>
        </authorList>
    </citation>
    <scope>NUCLEOTIDE SEQUENCE [LARGE SCALE GENOMIC DNA]</scope>
    <source>
        <strain evidence="2 3">JCM 16114</strain>
    </source>
</reference>
<evidence type="ECO:0000313" key="3">
    <source>
        <dbReference type="Proteomes" id="UP001499843"/>
    </source>
</evidence>
<dbReference type="InterPro" id="IPR020915">
    <property type="entry name" value="UPF0311"/>
</dbReference>